<feature type="chain" id="PRO_5046821657" evidence="1">
    <location>
        <begin position="32"/>
        <end position="337"/>
    </location>
</feature>
<organism evidence="2 3">
    <name type="scientific">Endozoicomonas gorgoniicola</name>
    <dbReference type="NCBI Taxonomy" id="1234144"/>
    <lineage>
        <taxon>Bacteria</taxon>
        <taxon>Pseudomonadati</taxon>
        <taxon>Pseudomonadota</taxon>
        <taxon>Gammaproteobacteria</taxon>
        <taxon>Oceanospirillales</taxon>
        <taxon>Endozoicomonadaceae</taxon>
        <taxon>Endozoicomonas</taxon>
    </lineage>
</organism>
<dbReference type="RefSeq" id="WP_262564455.1">
    <property type="nucleotide sequence ID" value="NZ_JAPFCC010000001.1"/>
</dbReference>
<sequence>MKFVRCILTAKVRNGITVFLCCLFFSSLSFSDNSIHSIKFEDTHLYEAINVSIDKYFSHDSLIENSQYSDENRLSREAVTDLVLHFSTEDSKWYKVFSELDVEESLLDEIKNSLSKKGKRRFLEDGDTPYIIDAMVRLLSVVIEKNTDDDIFDAVSSVRKDFAYVLSGKKNKNEQSKNNSDVSIHLIWFRLTGRKTSWGHEIPNTDLLPHQQTIYDWAFYNPDKQVFLWYDSYGLSEEAISQYQDFERTLQSYGLDNVNVLDVKKIDWRGSKINNYNVYENEFHTSTIQSEIDFGDKNDQDLGQKVNFFRINILRNSCSAIESAMKASAKKLTNCPH</sequence>
<protein>
    <submittedName>
        <fullName evidence="2">Uncharacterized protein</fullName>
    </submittedName>
</protein>
<keyword evidence="1" id="KW-0732">Signal</keyword>
<comment type="caution">
    <text evidence="2">The sequence shown here is derived from an EMBL/GenBank/DDBJ whole genome shotgun (WGS) entry which is preliminary data.</text>
</comment>
<reference evidence="2 3" key="1">
    <citation type="submission" date="2022-10" db="EMBL/GenBank/DDBJ databases">
        <title>High-quality genome sequences of two octocoral-associated bacteria, Endozoicomonas euniceicola EF212 and Endozoicomonas gorgoniicola PS125.</title>
        <authorList>
            <person name="Chiou Y.-J."/>
            <person name="Chen Y.-H."/>
        </authorList>
    </citation>
    <scope>NUCLEOTIDE SEQUENCE [LARGE SCALE GENOMIC DNA]</scope>
    <source>
        <strain evidence="2 3">PS125</strain>
    </source>
</reference>
<accession>A0ABT3MZ89</accession>
<evidence type="ECO:0000313" key="2">
    <source>
        <dbReference type="EMBL" id="MCW7554693.1"/>
    </source>
</evidence>
<dbReference type="Proteomes" id="UP001209854">
    <property type="component" value="Unassembled WGS sequence"/>
</dbReference>
<evidence type="ECO:0000313" key="3">
    <source>
        <dbReference type="Proteomes" id="UP001209854"/>
    </source>
</evidence>
<name>A0ABT3MZ89_9GAMM</name>
<keyword evidence="3" id="KW-1185">Reference proteome</keyword>
<evidence type="ECO:0000256" key="1">
    <source>
        <dbReference type="SAM" id="SignalP"/>
    </source>
</evidence>
<feature type="signal peptide" evidence="1">
    <location>
        <begin position="1"/>
        <end position="31"/>
    </location>
</feature>
<dbReference type="EMBL" id="JAPFCC010000001">
    <property type="protein sequence ID" value="MCW7554693.1"/>
    <property type="molecule type" value="Genomic_DNA"/>
</dbReference>
<dbReference type="Gene3D" id="3.90.550.20">
    <property type="match status" value="1"/>
</dbReference>
<proteinExistence type="predicted"/>
<gene>
    <name evidence="2" type="ORF">NX722_19150</name>
</gene>